<comment type="caution">
    <text evidence="3">The sequence shown here is derived from an EMBL/GenBank/DDBJ whole genome shotgun (WGS) entry which is preliminary data.</text>
</comment>
<dbReference type="PANTHER" id="PTHR11142">
    <property type="entry name" value="PSEUDOURIDYLATE SYNTHASE"/>
    <property type="match status" value="1"/>
</dbReference>
<dbReference type="InterPro" id="IPR020103">
    <property type="entry name" value="PsdUridine_synth_cat_dom_sf"/>
</dbReference>
<sequence>MGDECRVFQTARNSSYQEESVLTLDDSFEGGIQRQSSRPRTEHWTVQGAIEAALCQLRPLNSEPTLVLASRTDTGVHAVESAAHVDLRPANPVLQFQPEHLATSLNTILGRHKHDILIYKIQHNALFLYRETRWRSYRYRLAVLKPTAFRGQRITSLRQWLPLSELNRCHIVPPLDVDRAHEAMELLSGEHDFRSFKNVGRTPEEDERETVRNVSEFRLKAGRAPRLRRPAVRKPRPLGVPHQGKVLPLSAAWRSGSFGAGPASARESQQGKLAGRAARRTRLWAVPDAGAL</sequence>
<organism evidence="3 4">
    <name type="scientific">Haemaphysalis longicornis</name>
    <name type="common">Bush tick</name>
    <dbReference type="NCBI Taxonomy" id="44386"/>
    <lineage>
        <taxon>Eukaryota</taxon>
        <taxon>Metazoa</taxon>
        <taxon>Ecdysozoa</taxon>
        <taxon>Arthropoda</taxon>
        <taxon>Chelicerata</taxon>
        <taxon>Arachnida</taxon>
        <taxon>Acari</taxon>
        <taxon>Parasitiformes</taxon>
        <taxon>Ixodida</taxon>
        <taxon>Ixodoidea</taxon>
        <taxon>Ixodidae</taxon>
        <taxon>Haemaphysalinae</taxon>
        <taxon>Haemaphysalis</taxon>
    </lineage>
</organism>
<dbReference type="OrthoDB" id="6477958at2759"/>
<keyword evidence="1" id="KW-0413">Isomerase</keyword>
<evidence type="ECO:0008006" key="5">
    <source>
        <dbReference type="Google" id="ProtNLM"/>
    </source>
</evidence>
<dbReference type="VEuPathDB" id="VectorBase:HLOH_044604"/>
<evidence type="ECO:0000256" key="2">
    <source>
        <dbReference type="SAM" id="MobiDB-lite"/>
    </source>
</evidence>
<dbReference type="Gene3D" id="3.30.70.660">
    <property type="entry name" value="Pseudouridine synthase I, catalytic domain, C-terminal subdomain"/>
    <property type="match status" value="1"/>
</dbReference>
<dbReference type="SUPFAM" id="SSF55120">
    <property type="entry name" value="Pseudouridine synthase"/>
    <property type="match status" value="1"/>
</dbReference>
<dbReference type="Gene3D" id="3.30.70.580">
    <property type="entry name" value="Pseudouridine synthase I, catalytic domain, N-terminal subdomain"/>
    <property type="match status" value="1"/>
</dbReference>
<dbReference type="EMBL" id="JABSTR010000008">
    <property type="protein sequence ID" value="KAH9377759.1"/>
    <property type="molecule type" value="Genomic_DNA"/>
</dbReference>
<evidence type="ECO:0000256" key="1">
    <source>
        <dbReference type="ARBA" id="ARBA00023235"/>
    </source>
</evidence>
<dbReference type="InterPro" id="IPR001406">
    <property type="entry name" value="PsdUridine_synth_TruA"/>
</dbReference>
<evidence type="ECO:0000313" key="4">
    <source>
        <dbReference type="Proteomes" id="UP000821853"/>
    </source>
</evidence>
<dbReference type="AlphaFoldDB" id="A0A9J6GTP9"/>
<evidence type="ECO:0000313" key="3">
    <source>
        <dbReference type="EMBL" id="KAH9377759.1"/>
    </source>
</evidence>
<feature type="region of interest" description="Disordered" evidence="2">
    <location>
        <begin position="257"/>
        <end position="277"/>
    </location>
</feature>
<dbReference type="GO" id="GO:0009982">
    <property type="term" value="F:pseudouridine synthase activity"/>
    <property type="evidence" value="ECO:0007669"/>
    <property type="project" value="InterPro"/>
</dbReference>
<dbReference type="Proteomes" id="UP000821853">
    <property type="component" value="Unassembled WGS sequence"/>
</dbReference>
<protein>
    <recommendedName>
        <fullName evidence="5">tRNA pseudouridine synthase</fullName>
    </recommendedName>
</protein>
<dbReference type="InterPro" id="IPR020094">
    <property type="entry name" value="TruA/RsuA/RluB/E/F_N"/>
</dbReference>
<name>A0A9J6GTP9_HAELO</name>
<dbReference type="GO" id="GO:0003723">
    <property type="term" value="F:RNA binding"/>
    <property type="evidence" value="ECO:0007669"/>
    <property type="project" value="InterPro"/>
</dbReference>
<keyword evidence="4" id="KW-1185">Reference proteome</keyword>
<gene>
    <name evidence="3" type="ORF">HPB48_012174</name>
</gene>
<proteinExistence type="predicted"/>
<dbReference type="InterPro" id="IPR020095">
    <property type="entry name" value="PsdUridine_synth_TruA_C"/>
</dbReference>
<dbReference type="GO" id="GO:0031119">
    <property type="term" value="P:tRNA pseudouridine synthesis"/>
    <property type="evidence" value="ECO:0007669"/>
    <property type="project" value="TreeGrafter"/>
</dbReference>
<accession>A0A9J6GTP9</accession>
<dbReference type="PANTHER" id="PTHR11142:SF0">
    <property type="entry name" value="TRNA PSEUDOURIDINE SYNTHASE-LIKE 1"/>
    <property type="match status" value="1"/>
</dbReference>
<reference evidence="3 4" key="1">
    <citation type="journal article" date="2020" name="Cell">
        <title>Large-Scale Comparative Analyses of Tick Genomes Elucidate Their Genetic Diversity and Vector Capacities.</title>
        <authorList>
            <consortium name="Tick Genome and Microbiome Consortium (TIGMIC)"/>
            <person name="Jia N."/>
            <person name="Wang J."/>
            <person name="Shi W."/>
            <person name="Du L."/>
            <person name="Sun Y."/>
            <person name="Zhan W."/>
            <person name="Jiang J.F."/>
            <person name="Wang Q."/>
            <person name="Zhang B."/>
            <person name="Ji P."/>
            <person name="Bell-Sakyi L."/>
            <person name="Cui X.M."/>
            <person name="Yuan T.T."/>
            <person name="Jiang B.G."/>
            <person name="Yang W.F."/>
            <person name="Lam T.T."/>
            <person name="Chang Q.C."/>
            <person name="Ding S.J."/>
            <person name="Wang X.J."/>
            <person name="Zhu J.G."/>
            <person name="Ruan X.D."/>
            <person name="Zhao L."/>
            <person name="Wei J.T."/>
            <person name="Ye R.Z."/>
            <person name="Que T.C."/>
            <person name="Du C.H."/>
            <person name="Zhou Y.H."/>
            <person name="Cheng J.X."/>
            <person name="Dai P.F."/>
            <person name="Guo W.B."/>
            <person name="Han X.H."/>
            <person name="Huang E.J."/>
            <person name="Li L.F."/>
            <person name="Wei W."/>
            <person name="Gao Y.C."/>
            <person name="Liu J.Z."/>
            <person name="Shao H.Z."/>
            <person name="Wang X."/>
            <person name="Wang C.C."/>
            <person name="Yang T.C."/>
            <person name="Huo Q.B."/>
            <person name="Li W."/>
            <person name="Chen H.Y."/>
            <person name="Chen S.E."/>
            <person name="Zhou L.G."/>
            <person name="Ni X.B."/>
            <person name="Tian J.H."/>
            <person name="Sheng Y."/>
            <person name="Liu T."/>
            <person name="Pan Y.S."/>
            <person name="Xia L.Y."/>
            <person name="Li J."/>
            <person name="Zhao F."/>
            <person name="Cao W.C."/>
        </authorList>
    </citation>
    <scope>NUCLEOTIDE SEQUENCE [LARGE SCALE GENOMIC DNA]</scope>
    <source>
        <strain evidence="3">HaeL-2018</strain>
    </source>
</reference>